<dbReference type="CDD" id="cd00051">
    <property type="entry name" value="EFh"/>
    <property type="match status" value="2"/>
</dbReference>
<feature type="region of interest" description="Disordered" evidence="4">
    <location>
        <begin position="1"/>
        <end position="47"/>
    </location>
</feature>
<keyword evidence="6" id="KW-1185">Reference proteome</keyword>
<name>A0A6I9RTK0_ELAGV</name>
<sequence>MKSKAATRSSTERQKKERSFSWLCGILSPPKKEKPEKAKPIGPPTASRLLLAGPSSLEFERVFHCFDENGDGKISPVELQSCMRMTGEELSLEDTAALVKSMDSDGDGLLGFDDFIKLVGPEGEEEKGRSLREAFQVYKMDDQECITPTSLKRALGKLGESKTMEECTVMVHRFDINGDGVISFDEFQIMML</sequence>
<feature type="compositionally biased region" description="Basic and acidic residues" evidence="4">
    <location>
        <begin position="10"/>
        <end position="19"/>
    </location>
</feature>
<accession>A0A6I9RTK0</accession>
<dbReference type="InterPro" id="IPR011992">
    <property type="entry name" value="EF-hand-dom_pair"/>
</dbReference>
<dbReference type="SMART" id="SM00054">
    <property type="entry name" value="EFh"/>
    <property type="match status" value="3"/>
</dbReference>
<dbReference type="PANTHER" id="PTHR10891">
    <property type="entry name" value="EF-HAND CALCIUM-BINDING DOMAIN CONTAINING PROTEIN"/>
    <property type="match status" value="1"/>
</dbReference>
<evidence type="ECO:0000256" key="1">
    <source>
        <dbReference type="ARBA" id="ARBA00022723"/>
    </source>
</evidence>
<dbReference type="Proteomes" id="UP000504607">
    <property type="component" value="Chromosome 10"/>
</dbReference>
<evidence type="ECO:0000256" key="2">
    <source>
        <dbReference type="ARBA" id="ARBA00022737"/>
    </source>
</evidence>
<dbReference type="AlphaFoldDB" id="A0A6I9RTK0"/>
<dbReference type="FunFam" id="1.10.238.10:FF:000001">
    <property type="entry name" value="Calmodulin 1"/>
    <property type="match status" value="1"/>
</dbReference>
<dbReference type="PROSITE" id="PS50222">
    <property type="entry name" value="EF_HAND_2"/>
    <property type="match status" value="3"/>
</dbReference>
<feature type="domain" description="EF-hand" evidence="5">
    <location>
        <begin position="54"/>
        <end position="89"/>
    </location>
</feature>
<feature type="compositionally biased region" description="Basic and acidic residues" evidence="4">
    <location>
        <begin position="30"/>
        <end position="39"/>
    </location>
</feature>
<protein>
    <submittedName>
        <fullName evidence="7">Calcium-binding protein CML19</fullName>
    </submittedName>
</protein>
<keyword evidence="2" id="KW-0677">Repeat</keyword>
<keyword evidence="3" id="KW-0106">Calcium</keyword>
<organism evidence="6 7">
    <name type="scientific">Elaeis guineensis var. tenera</name>
    <name type="common">Oil palm</name>
    <dbReference type="NCBI Taxonomy" id="51953"/>
    <lineage>
        <taxon>Eukaryota</taxon>
        <taxon>Viridiplantae</taxon>
        <taxon>Streptophyta</taxon>
        <taxon>Embryophyta</taxon>
        <taxon>Tracheophyta</taxon>
        <taxon>Spermatophyta</taxon>
        <taxon>Magnoliopsida</taxon>
        <taxon>Liliopsida</taxon>
        <taxon>Arecaceae</taxon>
        <taxon>Arecoideae</taxon>
        <taxon>Cocoseae</taxon>
        <taxon>Elaeidinae</taxon>
        <taxon>Elaeis</taxon>
    </lineage>
</organism>
<dbReference type="OrthoDB" id="26525at2759"/>
<dbReference type="RefSeq" id="XP_010932174.1">
    <property type="nucleotide sequence ID" value="XM_010933872.3"/>
</dbReference>
<dbReference type="InterPro" id="IPR002048">
    <property type="entry name" value="EF_hand_dom"/>
</dbReference>
<dbReference type="PROSITE" id="PS00018">
    <property type="entry name" value="EF_HAND_1"/>
    <property type="match status" value="3"/>
</dbReference>
<keyword evidence="1" id="KW-0479">Metal-binding</keyword>
<feature type="domain" description="EF-hand" evidence="5">
    <location>
        <begin position="162"/>
        <end position="192"/>
    </location>
</feature>
<dbReference type="InterPro" id="IPR018247">
    <property type="entry name" value="EF_Hand_1_Ca_BS"/>
</dbReference>
<dbReference type="GO" id="GO:0005509">
    <property type="term" value="F:calcium ion binding"/>
    <property type="evidence" value="ECO:0007669"/>
    <property type="project" value="InterPro"/>
</dbReference>
<evidence type="ECO:0000313" key="7">
    <source>
        <dbReference type="RefSeq" id="XP_010932174.1"/>
    </source>
</evidence>
<evidence type="ECO:0000256" key="4">
    <source>
        <dbReference type="SAM" id="MobiDB-lite"/>
    </source>
</evidence>
<dbReference type="GeneID" id="105052893"/>
<gene>
    <name evidence="7" type="primary">LOC105052893</name>
</gene>
<dbReference type="SUPFAM" id="SSF47473">
    <property type="entry name" value="EF-hand"/>
    <property type="match status" value="1"/>
</dbReference>
<dbReference type="InParanoid" id="A0A6I9RTK0"/>
<dbReference type="Gene3D" id="1.10.238.10">
    <property type="entry name" value="EF-hand"/>
    <property type="match status" value="2"/>
</dbReference>
<evidence type="ECO:0000313" key="6">
    <source>
        <dbReference type="Proteomes" id="UP000504607"/>
    </source>
</evidence>
<reference evidence="7" key="1">
    <citation type="submission" date="2025-08" db="UniProtKB">
        <authorList>
            <consortium name="RefSeq"/>
        </authorList>
    </citation>
    <scope>IDENTIFICATION</scope>
</reference>
<dbReference type="Pfam" id="PF13499">
    <property type="entry name" value="EF-hand_7"/>
    <property type="match status" value="2"/>
</dbReference>
<feature type="domain" description="EF-hand" evidence="5">
    <location>
        <begin position="90"/>
        <end position="125"/>
    </location>
</feature>
<dbReference type="InterPro" id="IPR039647">
    <property type="entry name" value="EF_hand_pair_protein_CML-like"/>
</dbReference>
<evidence type="ECO:0000259" key="5">
    <source>
        <dbReference type="PROSITE" id="PS50222"/>
    </source>
</evidence>
<dbReference type="KEGG" id="egu:105052893"/>
<proteinExistence type="predicted"/>
<evidence type="ECO:0000256" key="3">
    <source>
        <dbReference type="ARBA" id="ARBA00022837"/>
    </source>
</evidence>